<evidence type="ECO:0000313" key="1">
    <source>
        <dbReference type="EMBL" id="SVA33140.1"/>
    </source>
</evidence>
<accession>A0A381UYG2</accession>
<protein>
    <recommendedName>
        <fullName evidence="2">Fe2OG dioxygenase domain-containing protein</fullName>
    </recommendedName>
</protein>
<dbReference type="PANTHER" id="PTHR20883:SF48">
    <property type="entry name" value="ECTOINE DIOXYGENASE"/>
    <property type="match status" value="1"/>
</dbReference>
<dbReference type="Pfam" id="PF05721">
    <property type="entry name" value="PhyH"/>
    <property type="match status" value="1"/>
</dbReference>
<dbReference type="GO" id="GO:0016491">
    <property type="term" value="F:oxidoreductase activity"/>
    <property type="evidence" value="ECO:0007669"/>
    <property type="project" value="UniProtKB-ARBA"/>
</dbReference>
<dbReference type="AlphaFoldDB" id="A0A381UYG2"/>
<sequence>MNGEQQMTEKLSEASIQRYQRDGYIVPDTRLSTATIAGLQAAVDETIDANPEVRPEHLVSAHIDRKNDEGVRGHSAWLELARDPQILDLVEQLIGPDIILWGCQVFCKPAGDGMEVPMHQDGHYWPIRPLATCTAWVAIDHSTVENGCLRVVPGSHAGEHYYQHAKSDRENLVLNQHVDDPSADLESAIDLELEPGQFSLHDVYMIHGSNPNTSGKRRAGVAIRYMPATSHFNRELYATSDGSGYLVNFASRPLWLLRGADQAGNDLKIGHTA</sequence>
<dbReference type="InterPro" id="IPR008775">
    <property type="entry name" value="Phytyl_CoA_dOase-like"/>
</dbReference>
<organism evidence="1">
    <name type="scientific">marine metagenome</name>
    <dbReference type="NCBI Taxonomy" id="408172"/>
    <lineage>
        <taxon>unclassified sequences</taxon>
        <taxon>metagenomes</taxon>
        <taxon>ecological metagenomes</taxon>
    </lineage>
</organism>
<dbReference type="EMBL" id="UINC01007406">
    <property type="protein sequence ID" value="SVA33140.1"/>
    <property type="molecule type" value="Genomic_DNA"/>
</dbReference>
<dbReference type="PANTHER" id="PTHR20883">
    <property type="entry name" value="PHYTANOYL-COA DIOXYGENASE DOMAIN CONTAINING 1"/>
    <property type="match status" value="1"/>
</dbReference>
<dbReference type="SUPFAM" id="SSF51197">
    <property type="entry name" value="Clavaminate synthase-like"/>
    <property type="match status" value="1"/>
</dbReference>
<evidence type="ECO:0008006" key="2">
    <source>
        <dbReference type="Google" id="ProtNLM"/>
    </source>
</evidence>
<gene>
    <name evidence="1" type="ORF">METZ01_LOCUS85994</name>
</gene>
<proteinExistence type="predicted"/>
<dbReference type="Gene3D" id="2.60.120.620">
    <property type="entry name" value="q2cbj1_9rhob like domain"/>
    <property type="match status" value="1"/>
</dbReference>
<name>A0A381UYG2_9ZZZZ</name>
<reference evidence="1" key="1">
    <citation type="submission" date="2018-05" db="EMBL/GenBank/DDBJ databases">
        <authorList>
            <person name="Lanie J.A."/>
            <person name="Ng W.-L."/>
            <person name="Kazmierczak K.M."/>
            <person name="Andrzejewski T.M."/>
            <person name="Davidsen T.M."/>
            <person name="Wayne K.J."/>
            <person name="Tettelin H."/>
            <person name="Glass J.I."/>
            <person name="Rusch D."/>
            <person name="Podicherti R."/>
            <person name="Tsui H.-C.T."/>
            <person name="Winkler M.E."/>
        </authorList>
    </citation>
    <scope>NUCLEOTIDE SEQUENCE</scope>
</reference>
<dbReference type="GO" id="GO:0046872">
    <property type="term" value="F:metal ion binding"/>
    <property type="evidence" value="ECO:0007669"/>
    <property type="project" value="UniProtKB-ARBA"/>
</dbReference>